<keyword evidence="4" id="KW-1185">Reference proteome</keyword>
<dbReference type="InterPro" id="IPR001387">
    <property type="entry name" value="Cro/C1-type_HTH"/>
</dbReference>
<protein>
    <submittedName>
        <fullName evidence="3">Transcriptional regulator with XRE-family HTH domain</fullName>
    </submittedName>
</protein>
<dbReference type="InterPro" id="IPR011990">
    <property type="entry name" value="TPR-like_helical_dom_sf"/>
</dbReference>
<evidence type="ECO:0000256" key="1">
    <source>
        <dbReference type="SAM" id="MobiDB-lite"/>
    </source>
</evidence>
<feature type="region of interest" description="Disordered" evidence="1">
    <location>
        <begin position="414"/>
        <end position="434"/>
    </location>
</feature>
<name>A0A7X0I8Q9_9ACTN</name>
<evidence type="ECO:0000313" key="4">
    <source>
        <dbReference type="Proteomes" id="UP000555564"/>
    </source>
</evidence>
<sequence>MTSGAELRDLRTRAGLSLGRLAEMIGVSAGHLSRVERGDREVTPSLLHRYEVATGLLLSGHGLPETPDADTPEMGNVDDMKRRGLLSVIAAASVGAAGGEPLTRLLDGLAALPPSRVGLSEVEAVEAAADLALRMDLSKGSGAAVAMARGTIEWAVKLCDQPMATTTRERLGSAIGLLADRLGWATYDQGQPERATRLLTFALDSAARGADRDLRAHTMLDLSAVFADLGRPRDGVEILRLALGDERVSAAERANLHAVAARHCAAAGDVAIGLRHITLAEETLTGEAVPATGDVPAWARHITVSPGHHDSALGLALFHLGEDRRARERLASALAVLGENRTRTSLRCQTRLAVLRVKEGDRDGGADQARHAVEQAADVPSMRVAKDLRMMIGHLRECGMTDLARELSAAVAARDRPPLPAPSGPASAARPIRA</sequence>
<comment type="caution">
    <text evidence="3">The sequence shown here is derived from an EMBL/GenBank/DDBJ whole genome shotgun (WGS) entry which is preliminary data.</text>
</comment>
<dbReference type="InterPro" id="IPR010982">
    <property type="entry name" value="Lambda_DNA-bd_dom_sf"/>
</dbReference>
<organism evidence="3 4">
    <name type="scientific">Sphaerisporangium rubeum</name>
    <dbReference type="NCBI Taxonomy" id="321317"/>
    <lineage>
        <taxon>Bacteria</taxon>
        <taxon>Bacillati</taxon>
        <taxon>Actinomycetota</taxon>
        <taxon>Actinomycetes</taxon>
        <taxon>Streptosporangiales</taxon>
        <taxon>Streptosporangiaceae</taxon>
        <taxon>Sphaerisporangium</taxon>
    </lineage>
</organism>
<dbReference type="SUPFAM" id="SSF47413">
    <property type="entry name" value="lambda repressor-like DNA-binding domains"/>
    <property type="match status" value="1"/>
</dbReference>
<reference evidence="3 4" key="1">
    <citation type="submission" date="2020-08" db="EMBL/GenBank/DDBJ databases">
        <title>Sequencing the genomes of 1000 actinobacteria strains.</title>
        <authorList>
            <person name="Klenk H.-P."/>
        </authorList>
    </citation>
    <scope>NUCLEOTIDE SEQUENCE [LARGE SCALE GENOMIC DNA]</scope>
    <source>
        <strain evidence="3 4">DSM 44936</strain>
    </source>
</reference>
<dbReference type="SMART" id="SM00530">
    <property type="entry name" value="HTH_XRE"/>
    <property type="match status" value="1"/>
</dbReference>
<dbReference type="CDD" id="cd00093">
    <property type="entry name" value="HTH_XRE"/>
    <property type="match status" value="1"/>
</dbReference>
<accession>A0A7X0I8Q9</accession>
<dbReference type="Proteomes" id="UP000555564">
    <property type="component" value="Unassembled WGS sequence"/>
</dbReference>
<dbReference type="Gene3D" id="1.25.40.10">
    <property type="entry name" value="Tetratricopeptide repeat domain"/>
    <property type="match status" value="1"/>
</dbReference>
<dbReference type="RefSeq" id="WP_184978015.1">
    <property type="nucleotide sequence ID" value="NZ_BAAALO010000006.1"/>
</dbReference>
<evidence type="ECO:0000259" key="2">
    <source>
        <dbReference type="PROSITE" id="PS50943"/>
    </source>
</evidence>
<dbReference type="GO" id="GO:0003677">
    <property type="term" value="F:DNA binding"/>
    <property type="evidence" value="ECO:0007669"/>
    <property type="project" value="InterPro"/>
</dbReference>
<proteinExistence type="predicted"/>
<dbReference type="AlphaFoldDB" id="A0A7X0I8Q9"/>
<feature type="domain" description="HTH cro/C1-type" evidence="2">
    <location>
        <begin position="7"/>
        <end position="61"/>
    </location>
</feature>
<gene>
    <name evidence="3" type="ORF">BJ992_000130</name>
</gene>
<dbReference type="PROSITE" id="PS50943">
    <property type="entry name" value="HTH_CROC1"/>
    <property type="match status" value="1"/>
</dbReference>
<dbReference type="Pfam" id="PF13560">
    <property type="entry name" value="HTH_31"/>
    <property type="match status" value="1"/>
</dbReference>
<dbReference type="Gene3D" id="1.10.260.40">
    <property type="entry name" value="lambda repressor-like DNA-binding domains"/>
    <property type="match status" value="1"/>
</dbReference>
<feature type="compositionally biased region" description="Low complexity" evidence="1">
    <location>
        <begin position="424"/>
        <end position="434"/>
    </location>
</feature>
<evidence type="ECO:0000313" key="3">
    <source>
        <dbReference type="EMBL" id="MBB6470699.1"/>
    </source>
</evidence>
<dbReference type="EMBL" id="JACHIU010000001">
    <property type="protein sequence ID" value="MBB6470699.1"/>
    <property type="molecule type" value="Genomic_DNA"/>
</dbReference>